<evidence type="ECO:0000256" key="13">
    <source>
        <dbReference type="ARBA" id="ARBA00047880"/>
    </source>
</evidence>
<dbReference type="CDD" id="cd02064">
    <property type="entry name" value="FAD_synthetase_N"/>
    <property type="match status" value="1"/>
</dbReference>
<evidence type="ECO:0000256" key="4">
    <source>
        <dbReference type="ARBA" id="ARBA00022630"/>
    </source>
</evidence>
<evidence type="ECO:0000313" key="18">
    <source>
        <dbReference type="Proteomes" id="UP000266091"/>
    </source>
</evidence>
<sequence>MQVYRGIPYLPGEVRAAVAIGNFDGVHLGHQALLRSLCSHAASHGEIPCALTFEPHSKEFFAPEKAPCRISTLRDKTDAIASCGIEKLFFAHFSGRMASLSAEQFVKEILVDRLHASFVTVGSNFTFGQDGKAGPDDLVRIGAKYGIEVSAKDLIVKDNENISSTRLRAALAAGDLKEAERLLGRPYCMSGRVVHGEHLGHTLGFPTLNLRPVPPGCHAQPALTGVFAVMVSGIVPGKELPGVTSLGNRPSIGGNLQFTCETNLLDWTGDAYGKLIRVRFVEKLRDNKRFSDLDELIAAIHNDAIRARRIFGLSIEAGGAPVA</sequence>
<dbReference type="GO" id="GO:0006747">
    <property type="term" value="P:FAD biosynthetic process"/>
    <property type="evidence" value="ECO:0007669"/>
    <property type="project" value="UniProtKB-UniRule"/>
</dbReference>
<comment type="catalytic activity">
    <reaction evidence="14 15">
        <text>FMN + ATP + H(+) = FAD + diphosphate</text>
        <dbReference type="Rhea" id="RHEA:17237"/>
        <dbReference type="ChEBI" id="CHEBI:15378"/>
        <dbReference type="ChEBI" id="CHEBI:30616"/>
        <dbReference type="ChEBI" id="CHEBI:33019"/>
        <dbReference type="ChEBI" id="CHEBI:57692"/>
        <dbReference type="ChEBI" id="CHEBI:58210"/>
        <dbReference type="EC" id="2.7.7.2"/>
    </reaction>
</comment>
<organism evidence="17 18">
    <name type="scientific">Mesosutterella multiformis</name>
    <dbReference type="NCBI Taxonomy" id="2259133"/>
    <lineage>
        <taxon>Bacteria</taxon>
        <taxon>Pseudomonadati</taxon>
        <taxon>Pseudomonadota</taxon>
        <taxon>Betaproteobacteria</taxon>
        <taxon>Burkholderiales</taxon>
        <taxon>Sutterellaceae</taxon>
        <taxon>Mesosutterella</taxon>
    </lineage>
</organism>
<keyword evidence="7 15" id="KW-0548">Nucleotidyltransferase</keyword>
<dbReference type="EC" id="2.7.1.26" evidence="15"/>
<dbReference type="InterPro" id="IPR023468">
    <property type="entry name" value="Riboflavin_kinase"/>
</dbReference>
<dbReference type="FunFam" id="3.40.50.620:FF:000021">
    <property type="entry name" value="Riboflavin biosynthesis protein"/>
    <property type="match status" value="1"/>
</dbReference>
<comment type="caution">
    <text evidence="17">The sequence shown here is derived from an EMBL/GenBank/DDBJ whole genome shotgun (WGS) entry which is preliminary data.</text>
</comment>
<dbReference type="InterPro" id="IPR015864">
    <property type="entry name" value="FAD_synthase"/>
</dbReference>
<dbReference type="InterPro" id="IPR023465">
    <property type="entry name" value="Riboflavin_kinase_dom_sf"/>
</dbReference>
<dbReference type="OrthoDB" id="9803667at2"/>
<evidence type="ECO:0000256" key="6">
    <source>
        <dbReference type="ARBA" id="ARBA00022679"/>
    </source>
</evidence>
<comment type="pathway">
    <text evidence="2 15">Cofactor biosynthesis; FAD biosynthesis; FAD from FMN: step 1/1.</text>
</comment>
<dbReference type="SMART" id="SM00904">
    <property type="entry name" value="Flavokinase"/>
    <property type="match status" value="1"/>
</dbReference>
<name>A0A388SDW3_9BURK</name>
<comment type="catalytic activity">
    <reaction evidence="13 15">
        <text>riboflavin + ATP = FMN + ADP + H(+)</text>
        <dbReference type="Rhea" id="RHEA:14357"/>
        <dbReference type="ChEBI" id="CHEBI:15378"/>
        <dbReference type="ChEBI" id="CHEBI:30616"/>
        <dbReference type="ChEBI" id="CHEBI:57986"/>
        <dbReference type="ChEBI" id="CHEBI:58210"/>
        <dbReference type="ChEBI" id="CHEBI:456216"/>
        <dbReference type="EC" id="2.7.1.26"/>
    </reaction>
</comment>
<dbReference type="GO" id="GO:0005524">
    <property type="term" value="F:ATP binding"/>
    <property type="evidence" value="ECO:0007669"/>
    <property type="project" value="UniProtKB-UniRule"/>
</dbReference>
<comment type="similarity">
    <text evidence="15">Belongs to the ribF family.</text>
</comment>
<evidence type="ECO:0000256" key="14">
    <source>
        <dbReference type="ARBA" id="ARBA00049494"/>
    </source>
</evidence>
<proteinExistence type="inferred from homology"/>
<dbReference type="Pfam" id="PF06574">
    <property type="entry name" value="FAD_syn"/>
    <property type="match status" value="1"/>
</dbReference>
<keyword evidence="18" id="KW-1185">Reference proteome</keyword>
<evidence type="ECO:0000256" key="3">
    <source>
        <dbReference type="ARBA" id="ARBA00005201"/>
    </source>
</evidence>
<keyword evidence="9 15" id="KW-0418">Kinase</keyword>
<evidence type="ECO:0000256" key="5">
    <source>
        <dbReference type="ARBA" id="ARBA00022643"/>
    </source>
</evidence>
<evidence type="ECO:0000256" key="10">
    <source>
        <dbReference type="ARBA" id="ARBA00022827"/>
    </source>
</evidence>
<evidence type="ECO:0000256" key="8">
    <source>
        <dbReference type="ARBA" id="ARBA00022741"/>
    </source>
</evidence>
<dbReference type="PANTHER" id="PTHR22749:SF6">
    <property type="entry name" value="RIBOFLAVIN KINASE"/>
    <property type="match status" value="1"/>
</dbReference>
<dbReference type="InterPro" id="IPR015865">
    <property type="entry name" value="Riboflavin_kinase_bac/euk"/>
</dbReference>
<feature type="domain" description="Riboflavin kinase" evidence="16">
    <location>
        <begin position="182"/>
        <end position="312"/>
    </location>
</feature>
<dbReference type="PANTHER" id="PTHR22749">
    <property type="entry name" value="RIBOFLAVIN KINASE/FMN ADENYLYLTRANSFERASE"/>
    <property type="match status" value="1"/>
</dbReference>
<dbReference type="InterPro" id="IPR014729">
    <property type="entry name" value="Rossmann-like_a/b/a_fold"/>
</dbReference>
<evidence type="ECO:0000256" key="12">
    <source>
        <dbReference type="ARBA" id="ARBA00023268"/>
    </source>
</evidence>
<keyword evidence="5 15" id="KW-0288">FMN</keyword>
<evidence type="ECO:0000256" key="7">
    <source>
        <dbReference type="ARBA" id="ARBA00022695"/>
    </source>
</evidence>
<evidence type="ECO:0000256" key="9">
    <source>
        <dbReference type="ARBA" id="ARBA00022777"/>
    </source>
</evidence>
<evidence type="ECO:0000256" key="1">
    <source>
        <dbReference type="ARBA" id="ARBA00002121"/>
    </source>
</evidence>
<accession>A0A388SDW3</accession>
<keyword evidence="4 15" id="KW-0285">Flavoprotein</keyword>
<reference evidence="17 18" key="1">
    <citation type="journal article" date="2018" name="Int. J. Syst. Evol. Microbiol.">
        <title>Mesosutterella multiformis gen. nov., sp. nov., a member of the family Sutterellaceae and Sutterella megalosphaeroides sp. nov., isolated from human faeces.</title>
        <authorList>
            <person name="Sakamoto M."/>
            <person name="Ikeyama N."/>
            <person name="Kunihiro T."/>
            <person name="Iino T."/>
            <person name="Yuki M."/>
            <person name="Ohkuma M."/>
        </authorList>
    </citation>
    <scope>NUCLEOTIDE SEQUENCE [LARGE SCALE GENOMIC DNA]</scope>
    <source>
        <strain evidence="17 18">4NBBH2</strain>
    </source>
</reference>
<dbReference type="SUPFAM" id="SSF52374">
    <property type="entry name" value="Nucleotidylyl transferase"/>
    <property type="match status" value="1"/>
</dbReference>
<gene>
    <name evidence="17" type="primary">ribF</name>
    <name evidence="17" type="ORF">MESMUL_10130</name>
</gene>
<keyword evidence="6 15" id="KW-0808">Transferase</keyword>
<keyword evidence="11 15" id="KW-0067">ATP-binding</keyword>
<dbReference type="PIRSF" id="PIRSF004491">
    <property type="entry name" value="FAD_Synth"/>
    <property type="match status" value="1"/>
</dbReference>
<evidence type="ECO:0000313" key="17">
    <source>
        <dbReference type="EMBL" id="GBO93659.1"/>
    </source>
</evidence>
<evidence type="ECO:0000256" key="11">
    <source>
        <dbReference type="ARBA" id="ARBA00022840"/>
    </source>
</evidence>
<dbReference type="GO" id="GO:0008531">
    <property type="term" value="F:riboflavin kinase activity"/>
    <property type="evidence" value="ECO:0007669"/>
    <property type="project" value="UniProtKB-UniRule"/>
</dbReference>
<keyword evidence="8 15" id="KW-0547">Nucleotide-binding</keyword>
<dbReference type="Pfam" id="PF01687">
    <property type="entry name" value="Flavokinase"/>
    <property type="match status" value="1"/>
</dbReference>
<evidence type="ECO:0000256" key="15">
    <source>
        <dbReference type="PIRNR" id="PIRNR004491"/>
    </source>
</evidence>
<evidence type="ECO:0000256" key="2">
    <source>
        <dbReference type="ARBA" id="ARBA00004726"/>
    </source>
</evidence>
<comment type="function">
    <text evidence="1">Catalyzes the phosphorylation of riboflavin to FMN followed by the adenylation of FMN to FAD.</text>
</comment>
<dbReference type="RefSeq" id="WP_116269997.1">
    <property type="nucleotide sequence ID" value="NZ_BGZJ01000001.1"/>
</dbReference>
<dbReference type="NCBIfam" id="TIGR00083">
    <property type="entry name" value="ribF"/>
    <property type="match status" value="1"/>
</dbReference>
<comment type="pathway">
    <text evidence="3 15">Cofactor biosynthesis; FMN biosynthesis; FMN from riboflavin (ATP route): step 1/1.</text>
</comment>
<dbReference type="GO" id="GO:0009398">
    <property type="term" value="P:FMN biosynthetic process"/>
    <property type="evidence" value="ECO:0007669"/>
    <property type="project" value="UniProtKB-UniRule"/>
</dbReference>
<dbReference type="EMBL" id="BGZJ01000001">
    <property type="protein sequence ID" value="GBO93659.1"/>
    <property type="molecule type" value="Genomic_DNA"/>
</dbReference>
<dbReference type="EC" id="2.7.7.2" evidence="15"/>
<dbReference type="Proteomes" id="UP000266091">
    <property type="component" value="Unassembled WGS sequence"/>
</dbReference>
<protein>
    <recommendedName>
        <fullName evidence="15">Riboflavin biosynthesis protein</fullName>
    </recommendedName>
    <domain>
        <recommendedName>
            <fullName evidence="15">Riboflavin kinase</fullName>
            <ecNumber evidence="15">2.7.1.26</ecNumber>
        </recommendedName>
        <alternativeName>
            <fullName evidence="15">Flavokinase</fullName>
        </alternativeName>
    </domain>
    <domain>
        <recommendedName>
            <fullName evidence="15">FMN adenylyltransferase</fullName>
            <ecNumber evidence="15">2.7.7.2</ecNumber>
        </recommendedName>
        <alternativeName>
            <fullName evidence="15">FAD pyrophosphorylase</fullName>
        </alternativeName>
        <alternativeName>
            <fullName evidence="15">FAD synthase</fullName>
        </alternativeName>
    </domain>
</protein>
<dbReference type="UniPathway" id="UPA00276">
    <property type="reaction ID" value="UER00406"/>
</dbReference>
<evidence type="ECO:0000259" key="16">
    <source>
        <dbReference type="SMART" id="SM00904"/>
    </source>
</evidence>
<dbReference type="SUPFAM" id="SSF82114">
    <property type="entry name" value="Riboflavin kinase-like"/>
    <property type="match status" value="1"/>
</dbReference>
<dbReference type="Gene3D" id="2.40.30.30">
    <property type="entry name" value="Riboflavin kinase-like"/>
    <property type="match status" value="1"/>
</dbReference>
<keyword evidence="10 15" id="KW-0274">FAD</keyword>
<dbReference type="UniPathway" id="UPA00277">
    <property type="reaction ID" value="UER00407"/>
</dbReference>
<dbReference type="GO" id="GO:0003919">
    <property type="term" value="F:FMN adenylyltransferase activity"/>
    <property type="evidence" value="ECO:0007669"/>
    <property type="project" value="UniProtKB-UniRule"/>
</dbReference>
<dbReference type="AlphaFoldDB" id="A0A388SDW3"/>
<dbReference type="NCBIfam" id="NF004159">
    <property type="entry name" value="PRK05627.1-2"/>
    <property type="match status" value="1"/>
</dbReference>
<dbReference type="Gene3D" id="3.40.50.620">
    <property type="entry name" value="HUPs"/>
    <property type="match status" value="1"/>
</dbReference>
<dbReference type="GO" id="GO:0009231">
    <property type="term" value="P:riboflavin biosynthetic process"/>
    <property type="evidence" value="ECO:0007669"/>
    <property type="project" value="InterPro"/>
</dbReference>
<dbReference type="InterPro" id="IPR002606">
    <property type="entry name" value="Riboflavin_kinase_bac"/>
</dbReference>
<keyword evidence="12" id="KW-0511">Multifunctional enzyme</keyword>